<protein>
    <submittedName>
        <fullName evidence="10">C-type cytochrome domain-containing protein</fullName>
    </submittedName>
</protein>
<dbReference type="PROSITE" id="PS50294">
    <property type="entry name" value="WD_REPEATS_REGION"/>
    <property type="match status" value="2"/>
</dbReference>
<dbReference type="GO" id="GO:0009055">
    <property type="term" value="F:electron transfer activity"/>
    <property type="evidence" value="ECO:0007669"/>
    <property type="project" value="InterPro"/>
</dbReference>
<dbReference type="PROSITE" id="PS00678">
    <property type="entry name" value="WD_REPEATS_1"/>
    <property type="match status" value="2"/>
</dbReference>
<dbReference type="GO" id="GO:0046872">
    <property type="term" value="F:metal ion binding"/>
    <property type="evidence" value="ECO:0007669"/>
    <property type="project" value="UniProtKB-KW"/>
</dbReference>
<dbReference type="InterPro" id="IPR015943">
    <property type="entry name" value="WD40/YVTN_repeat-like_dom_sf"/>
</dbReference>
<feature type="repeat" description="WD" evidence="5">
    <location>
        <begin position="813"/>
        <end position="854"/>
    </location>
</feature>
<feature type="repeat" description="WD" evidence="5">
    <location>
        <begin position="285"/>
        <end position="326"/>
    </location>
</feature>
<evidence type="ECO:0000256" key="8">
    <source>
        <dbReference type="SAM" id="SignalP"/>
    </source>
</evidence>
<feature type="repeat" description="WD" evidence="5">
    <location>
        <begin position="418"/>
        <end position="452"/>
    </location>
</feature>
<feature type="repeat" description="WD" evidence="5">
    <location>
        <begin position="373"/>
        <end position="412"/>
    </location>
</feature>
<accession>A0AAU7CEC6</accession>
<gene>
    <name evidence="10" type="ORF">V5E97_35085</name>
</gene>
<keyword evidence="3" id="KW-0677">Repeat</keyword>
<dbReference type="PANTHER" id="PTHR19848:SF8">
    <property type="entry name" value="F-BOX AND WD REPEAT DOMAIN CONTAINING 7"/>
    <property type="match status" value="1"/>
</dbReference>
<evidence type="ECO:0000256" key="4">
    <source>
        <dbReference type="ARBA" id="ARBA00023004"/>
    </source>
</evidence>
<feature type="signal peptide" evidence="8">
    <location>
        <begin position="1"/>
        <end position="32"/>
    </location>
</feature>
<dbReference type="InterPro" id="IPR036322">
    <property type="entry name" value="WD40_repeat_dom_sf"/>
</dbReference>
<reference evidence="10" key="1">
    <citation type="submission" date="2024-05" db="EMBL/GenBank/DDBJ databases">
        <title>Planctomycetes of the genus Singulisphaera possess chitinolytic capabilities.</title>
        <authorList>
            <person name="Ivanova A."/>
        </authorList>
    </citation>
    <scope>NUCLEOTIDE SEQUENCE</scope>
    <source>
        <strain evidence="10">Ch08T</strain>
    </source>
</reference>
<keyword evidence="1 5" id="KW-0853">WD repeat</keyword>
<keyword evidence="7" id="KW-0175">Coiled coil</keyword>
<dbReference type="SUPFAM" id="SSF50998">
    <property type="entry name" value="Quinoprotein alcohol dehydrogenase-like"/>
    <property type="match status" value="1"/>
</dbReference>
<dbReference type="Pfam" id="PF00400">
    <property type="entry name" value="WD40"/>
    <property type="match status" value="7"/>
</dbReference>
<evidence type="ECO:0000259" key="9">
    <source>
        <dbReference type="PROSITE" id="PS51007"/>
    </source>
</evidence>
<keyword evidence="4 6" id="KW-0408">Iron</keyword>
<dbReference type="PROSITE" id="PS51007">
    <property type="entry name" value="CYTC"/>
    <property type="match status" value="1"/>
</dbReference>
<feature type="repeat" description="WD" evidence="5">
    <location>
        <begin position="771"/>
        <end position="812"/>
    </location>
</feature>
<proteinExistence type="predicted"/>
<evidence type="ECO:0000256" key="5">
    <source>
        <dbReference type="PROSITE-ProRule" id="PRU00221"/>
    </source>
</evidence>
<dbReference type="SUPFAM" id="SSF50978">
    <property type="entry name" value="WD40 repeat-like"/>
    <property type="match status" value="2"/>
</dbReference>
<evidence type="ECO:0000256" key="1">
    <source>
        <dbReference type="ARBA" id="ARBA00022574"/>
    </source>
</evidence>
<feature type="coiled-coil region" evidence="7">
    <location>
        <begin position="477"/>
        <end position="539"/>
    </location>
</feature>
<dbReference type="CDD" id="cd00200">
    <property type="entry name" value="WD40"/>
    <property type="match status" value="1"/>
</dbReference>
<keyword evidence="6" id="KW-0349">Heme</keyword>
<sequence length="947" mass="99007">MSAPVRQCALRRSSVAAILSAWWCLVNPLATGAEIDFYRDIYPVLKSNCIACHNKTTTKAALNMESPEAMRKGGDSGEGVIPGNGAESLIFQAAAHDGDIQMPPKGNKSGALNLTPNELALLKTWIDQGAKSSVMQARQVVWQPLPPGLNPIYSVAMTRDGQLAACGRANQIFVYDLATRRLVTRLADESLNKPGSPQITGAAHRALVQSLAFSPDGMRLASGSFREVKIWRRENVLATTRDGDPTLTAVVSVLSADGTQVVSADKQGTLHVLDAANGKTLKTIPTGNQGSMTLLNLSPDAAKIATYGTDGVLSLWSLADGQRIASKESLAGVRTLAWTRDGKAIATGGEDKVVRLWSLPVEEKAELVISKELKGATGAITAIETGADLLIAASAEGKVRLWNLSEANPVRELAIADVVALGVSSDGKRLAAGRADGVVQVWDLAAGMSVIELSGDLETNTQLAALDWVVAAEGLEMSFQKQEAARIEAQNKALEGLLTKVNETIATVRKDLVEKGNALKQATDAVESAKKDVAAVADQIAKAPEGKPDPALEKSQKEAQDKLMAATLAESAALAALKAREIHLKDAEVEAQNYSAAQSRNTSTVVAANAASAKAKAAQDKATADAAATRKSAAARKLQPLAVCFSADTETVAAALSDGSLRVWAVASGLPTRHLPGRGPTPSASLVTCANGDFSAATAEGSTVRVSTASQWVLERTLGGETAASPFVDRVNALRFSPDGKTLAAGGGEPTRSGDISLWDVASGTLVNEWKERHGDAVLSLDFSPDGKRLASGGADKIARVTEIASGKLVNVLEGHTHHVLGVSFRADGRVLATAGADSAVVVWDMISGERKKKIEGWSKEVTSLQFIGATKQIVTSAGDNLVRIVDDNGGQIRAMAKLPDFMQSAASAATAGLIIGGGEDSMLRVWNGVTGQELATFGAESNTKMP</sequence>
<dbReference type="GO" id="GO:0020037">
    <property type="term" value="F:heme binding"/>
    <property type="evidence" value="ECO:0007669"/>
    <property type="project" value="InterPro"/>
</dbReference>
<dbReference type="SMART" id="SM00320">
    <property type="entry name" value="WD40"/>
    <property type="match status" value="13"/>
</dbReference>
<keyword evidence="8" id="KW-0732">Signal</keyword>
<dbReference type="Gene3D" id="2.130.10.10">
    <property type="entry name" value="YVTN repeat-like/Quinoprotein amine dehydrogenase"/>
    <property type="match status" value="4"/>
</dbReference>
<dbReference type="PROSITE" id="PS50082">
    <property type="entry name" value="WD_REPEATS_2"/>
    <property type="match status" value="6"/>
</dbReference>
<organism evidence="10">
    <name type="scientific">Singulisphaera sp. Ch08</name>
    <dbReference type="NCBI Taxonomy" id="3120278"/>
    <lineage>
        <taxon>Bacteria</taxon>
        <taxon>Pseudomonadati</taxon>
        <taxon>Planctomycetota</taxon>
        <taxon>Planctomycetia</taxon>
        <taxon>Isosphaerales</taxon>
        <taxon>Isosphaeraceae</taxon>
        <taxon>Singulisphaera</taxon>
    </lineage>
</organism>
<dbReference type="InterPro" id="IPR011047">
    <property type="entry name" value="Quinoprotein_ADH-like_sf"/>
</dbReference>
<evidence type="ECO:0000313" key="10">
    <source>
        <dbReference type="EMBL" id="XBH03492.1"/>
    </source>
</evidence>
<dbReference type="AlphaFoldDB" id="A0AAU7CEC6"/>
<dbReference type="PANTHER" id="PTHR19848">
    <property type="entry name" value="WD40 REPEAT PROTEIN"/>
    <property type="match status" value="1"/>
</dbReference>
<keyword evidence="2 6" id="KW-0479">Metal-binding</keyword>
<evidence type="ECO:0000256" key="7">
    <source>
        <dbReference type="SAM" id="Coils"/>
    </source>
</evidence>
<dbReference type="InterPro" id="IPR001680">
    <property type="entry name" value="WD40_rpt"/>
</dbReference>
<feature type="chain" id="PRO_5043447904" evidence="8">
    <location>
        <begin position="33"/>
        <end position="947"/>
    </location>
</feature>
<feature type="repeat" description="WD" evidence="5">
    <location>
        <begin position="333"/>
        <end position="367"/>
    </location>
</feature>
<dbReference type="Pfam" id="PF07635">
    <property type="entry name" value="PSCyt1"/>
    <property type="match status" value="1"/>
</dbReference>
<evidence type="ECO:0000256" key="2">
    <source>
        <dbReference type="ARBA" id="ARBA00022723"/>
    </source>
</evidence>
<dbReference type="RefSeq" id="WP_406696226.1">
    <property type="nucleotide sequence ID" value="NZ_CP155447.1"/>
</dbReference>
<dbReference type="EMBL" id="CP155447">
    <property type="protein sequence ID" value="XBH03492.1"/>
    <property type="molecule type" value="Genomic_DNA"/>
</dbReference>
<evidence type="ECO:0000256" key="3">
    <source>
        <dbReference type="ARBA" id="ARBA00022737"/>
    </source>
</evidence>
<dbReference type="InterPro" id="IPR009056">
    <property type="entry name" value="Cyt_c-like_dom"/>
</dbReference>
<name>A0AAU7CEC6_9BACT</name>
<dbReference type="InterPro" id="IPR011429">
    <property type="entry name" value="Cyt_c_Planctomycete-type"/>
</dbReference>
<evidence type="ECO:0000256" key="6">
    <source>
        <dbReference type="PROSITE-ProRule" id="PRU00433"/>
    </source>
</evidence>
<feature type="domain" description="Cytochrome c" evidence="9">
    <location>
        <begin position="27"/>
        <end position="130"/>
    </location>
</feature>
<dbReference type="InterPro" id="IPR019775">
    <property type="entry name" value="WD40_repeat_CS"/>
</dbReference>